<feature type="region of interest" description="Disordered" evidence="10">
    <location>
        <begin position="191"/>
        <end position="229"/>
    </location>
</feature>
<keyword evidence="9" id="KW-0175">Coiled coil</keyword>
<keyword evidence="4" id="KW-0862">Zinc</keyword>
<feature type="compositionally biased region" description="Basic and acidic residues" evidence="10">
    <location>
        <begin position="25"/>
        <end position="42"/>
    </location>
</feature>
<evidence type="ECO:0000256" key="6">
    <source>
        <dbReference type="ARBA" id="ARBA00023163"/>
    </source>
</evidence>
<dbReference type="PANTHER" id="PTHR12920:SF4">
    <property type="entry name" value="GEO03726P1"/>
    <property type="match status" value="1"/>
</dbReference>
<keyword evidence="5" id="KW-0805">Transcription regulation</keyword>
<feature type="compositionally biased region" description="Polar residues" evidence="10">
    <location>
        <begin position="128"/>
        <end position="137"/>
    </location>
</feature>
<keyword evidence="7" id="KW-0539">Nucleus</keyword>
<reference evidence="13" key="2">
    <citation type="submission" date="2016-06" db="UniProtKB">
        <authorList>
            <consortium name="WormBaseParasite"/>
        </authorList>
    </citation>
    <scope>IDENTIFICATION</scope>
</reference>
<comment type="subcellular location">
    <subcellularLocation>
        <location evidence="1">Nucleus</location>
    </subcellularLocation>
</comment>
<dbReference type="InterPro" id="IPR001876">
    <property type="entry name" value="Znf_RanBP2"/>
</dbReference>
<evidence type="ECO:0000256" key="4">
    <source>
        <dbReference type="ARBA" id="ARBA00022833"/>
    </source>
</evidence>
<dbReference type="Pfam" id="PF17219">
    <property type="entry name" value="YAF2_RYBP"/>
    <property type="match status" value="1"/>
</dbReference>
<dbReference type="InterPro" id="IPR039958">
    <property type="entry name" value="RYBP/YAF2"/>
</dbReference>
<accession>A0A183BSE8</accession>
<keyword evidence="3 8" id="KW-0863">Zinc-finger</keyword>
<evidence type="ECO:0000256" key="10">
    <source>
        <dbReference type="SAM" id="MobiDB-lite"/>
    </source>
</evidence>
<evidence type="ECO:0000256" key="8">
    <source>
        <dbReference type="PROSITE-ProRule" id="PRU00322"/>
    </source>
</evidence>
<feature type="region of interest" description="Disordered" evidence="10">
    <location>
        <begin position="128"/>
        <end position="153"/>
    </location>
</feature>
<dbReference type="InterPro" id="IPR033774">
    <property type="entry name" value="YAF2_RYBP"/>
</dbReference>
<evidence type="ECO:0000256" key="3">
    <source>
        <dbReference type="ARBA" id="ARBA00022771"/>
    </source>
</evidence>
<dbReference type="SMART" id="SM00547">
    <property type="entry name" value="ZnF_RBZ"/>
    <property type="match status" value="1"/>
</dbReference>
<dbReference type="GO" id="GO:0008270">
    <property type="term" value="F:zinc ion binding"/>
    <property type="evidence" value="ECO:0007669"/>
    <property type="project" value="UniProtKB-KW"/>
</dbReference>
<protein>
    <submittedName>
        <fullName evidence="13">RanBP2-type domain-containing protein</fullName>
    </submittedName>
</protein>
<keyword evidence="12" id="KW-1185">Reference proteome</keyword>
<dbReference type="PROSITE" id="PS50199">
    <property type="entry name" value="ZF_RANBP2_2"/>
    <property type="match status" value="1"/>
</dbReference>
<dbReference type="GO" id="GO:0003677">
    <property type="term" value="F:DNA binding"/>
    <property type="evidence" value="ECO:0007669"/>
    <property type="project" value="TreeGrafter"/>
</dbReference>
<evidence type="ECO:0000256" key="7">
    <source>
        <dbReference type="ARBA" id="ARBA00023242"/>
    </source>
</evidence>
<dbReference type="PROSITE" id="PS01358">
    <property type="entry name" value="ZF_RANBP2_1"/>
    <property type="match status" value="1"/>
</dbReference>
<feature type="coiled-coil region" evidence="9">
    <location>
        <begin position="88"/>
        <end position="115"/>
    </location>
</feature>
<feature type="domain" description="RanBP2-type" evidence="11">
    <location>
        <begin position="48"/>
        <end position="77"/>
    </location>
</feature>
<keyword evidence="2" id="KW-0479">Metal-binding</keyword>
<feature type="compositionally biased region" description="Polar residues" evidence="10">
    <location>
        <begin position="204"/>
        <end position="229"/>
    </location>
</feature>
<evidence type="ECO:0000256" key="1">
    <source>
        <dbReference type="ARBA" id="ARBA00004123"/>
    </source>
</evidence>
<dbReference type="Gene3D" id="4.10.1060.10">
    <property type="entry name" value="Zinc finger, RanBP2-type"/>
    <property type="match status" value="1"/>
</dbReference>
<dbReference type="GO" id="GO:0003712">
    <property type="term" value="F:transcription coregulator activity"/>
    <property type="evidence" value="ECO:0007669"/>
    <property type="project" value="TreeGrafter"/>
</dbReference>
<evidence type="ECO:0000313" key="13">
    <source>
        <dbReference type="WBParaSite" id="GPLIN_000353400"/>
    </source>
</evidence>
<organism evidence="12 13">
    <name type="scientific">Globodera pallida</name>
    <name type="common">Potato cyst nematode worm</name>
    <name type="synonym">Heterodera pallida</name>
    <dbReference type="NCBI Taxonomy" id="36090"/>
    <lineage>
        <taxon>Eukaryota</taxon>
        <taxon>Metazoa</taxon>
        <taxon>Ecdysozoa</taxon>
        <taxon>Nematoda</taxon>
        <taxon>Chromadorea</taxon>
        <taxon>Rhabditida</taxon>
        <taxon>Tylenchina</taxon>
        <taxon>Tylenchomorpha</taxon>
        <taxon>Tylenchoidea</taxon>
        <taxon>Heteroderidae</taxon>
        <taxon>Heteroderinae</taxon>
        <taxon>Globodera</taxon>
    </lineage>
</organism>
<proteinExistence type="predicted"/>
<dbReference type="SUPFAM" id="SSF90209">
    <property type="entry name" value="Ran binding protein zinc finger-like"/>
    <property type="match status" value="1"/>
</dbReference>
<dbReference type="AlphaFoldDB" id="A0A183BSE8"/>
<reference evidence="12" key="1">
    <citation type="submission" date="2014-05" db="EMBL/GenBank/DDBJ databases">
        <title>The genome and life-stage specific transcriptomes of Globodera pallida elucidate key aspects of plant parasitism by a cyst nematode.</title>
        <authorList>
            <person name="Cotton J.A."/>
            <person name="Lilley C.J."/>
            <person name="Jones L.M."/>
            <person name="Kikuchi T."/>
            <person name="Reid A.J."/>
            <person name="Thorpe P."/>
            <person name="Tsai I.J."/>
            <person name="Beasley H."/>
            <person name="Blok V."/>
            <person name="Cock P.J.A."/>
            <person name="Van den Akker S.E."/>
            <person name="Holroyd N."/>
            <person name="Hunt M."/>
            <person name="Mantelin S."/>
            <person name="Naghra H."/>
            <person name="Pain A."/>
            <person name="Palomares-Rius J.E."/>
            <person name="Zarowiecki M."/>
            <person name="Berriman M."/>
            <person name="Jones J.T."/>
            <person name="Urwin P.E."/>
        </authorList>
    </citation>
    <scope>NUCLEOTIDE SEQUENCE [LARGE SCALE GENOMIC DNA]</scope>
    <source>
        <strain evidence="12">Lindley</strain>
    </source>
</reference>
<dbReference type="Proteomes" id="UP000050741">
    <property type="component" value="Unassembled WGS sequence"/>
</dbReference>
<dbReference type="WBParaSite" id="GPLIN_000353400">
    <property type="protein sequence ID" value="GPLIN_000353400"/>
    <property type="gene ID" value="GPLIN_000353400"/>
</dbReference>
<dbReference type="PANTHER" id="PTHR12920">
    <property type="entry name" value="RYBP AND YAF2-RELATED"/>
    <property type="match status" value="1"/>
</dbReference>
<dbReference type="Pfam" id="PF00641">
    <property type="entry name" value="Zn_ribbon_RanBP"/>
    <property type="match status" value="1"/>
</dbReference>
<name>A0A183BSE8_GLOPA</name>
<evidence type="ECO:0000256" key="5">
    <source>
        <dbReference type="ARBA" id="ARBA00023015"/>
    </source>
</evidence>
<evidence type="ECO:0000256" key="9">
    <source>
        <dbReference type="SAM" id="Coils"/>
    </source>
</evidence>
<keyword evidence="6" id="KW-0804">Transcription</keyword>
<dbReference type="GO" id="GO:0005634">
    <property type="term" value="C:nucleus"/>
    <property type="evidence" value="ECO:0007669"/>
    <property type="project" value="UniProtKB-SubCell"/>
</dbReference>
<dbReference type="InterPro" id="IPR036443">
    <property type="entry name" value="Znf_RanBP2_sf"/>
</dbReference>
<evidence type="ECO:0000313" key="12">
    <source>
        <dbReference type="Proteomes" id="UP000050741"/>
    </source>
</evidence>
<evidence type="ECO:0000256" key="2">
    <source>
        <dbReference type="ARBA" id="ARBA00022723"/>
    </source>
</evidence>
<feature type="region of interest" description="Disordered" evidence="10">
    <location>
        <begin position="1"/>
        <end position="50"/>
    </location>
</feature>
<sequence>MSSSAKKGARKSTRNDSGGSSNAGDVHDSGNNIEKDNDGRGDEDGEVEPGSWECTVCTFRNRYEAFKCLMCDTRKGTSTRKPRLNPSVVQQQTLVQKLAVEVEKAQQKKQRNSAEMVVRNSPECFSPCTSSMANSPKPTRAPSVNGLSQKQSKSLIRRRPISFRDALVVRSAAKKMVVTVNGVSFTVTEFKPRTSPRGRKKLPANQNNSSSSSRHITIGAMSNGTKSTE</sequence>
<dbReference type="GO" id="GO:0045893">
    <property type="term" value="P:positive regulation of DNA-templated transcription"/>
    <property type="evidence" value="ECO:0007669"/>
    <property type="project" value="InterPro"/>
</dbReference>
<evidence type="ECO:0000259" key="11">
    <source>
        <dbReference type="PROSITE" id="PS50199"/>
    </source>
</evidence>